<dbReference type="NCBIfam" id="TIGR01537">
    <property type="entry name" value="portal_HK97"/>
    <property type="match status" value="1"/>
</dbReference>
<dbReference type="EMBL" id="JANTHZ010000001">
    <property type="protein sequence ID" value="MCS0494192.1"/>
    <property type="molecule type" value="Genomic_DNA"/>
</dbReference>
<proteinExistence type="predicted"/>
<accession>A0A9X2PEL5</accession>
<dbReference type="InterPro" id="IPR006427">
    <property type="entry name" value="Portal_HK97"/>
</dbReference>
<keyword evidence="2" id="KW-1185">Reference proteome</keyword>
<dbReference type="InterPro" id="IPR006944">
    <property type="entry name" value="Phage/GTA_portal"/>
</dbReference>
<evidence type="ECO:0000313" key="2">
    <source>
        <dbReference type="Proteomes" id="UP001151088"/>
    </source>
</evidence>
<dbReference type="RefSeq" id="WP_258731137.1">
    <property type="nucleotide sequence ID" value="NZ_JANTHZ010000001.1"/>
</dbReference>
<evidence type="ECO:0000313" key="1">
    <source>
        <dbReference type="EMBL" id="MCS0494192.1"/>
    </source>
</evidence>
<organism evidence="1 2">
    <name type="scientific">Ancylobacter mangrovi</name>
    <dbReference type="NCBI Taxonomy" id="2972472"/>
    <lineage>
        <taxon>Bacteria</taxon>
        <taxon>Pseudomonadati</taxon>
        <taxon>Pseudomonadota</taxon>
        <taxon>Alphaproteobacteria</taxon>
        <taxon>Hyphomicrobiales</taxon>
        <taxon>Xanthobacteraceae</taxon>
        <taxon>Ancylobacter</taxon>
    </lineage>
</organism>
<gene>
    <name evidence="1" type="ORF">NVS89_03715</name>
</gene>
<dbReference type="Proteomes" id="UP001151088">
    <property type="component" value="Unassembled WGS sequence"/>
</dbReference>
<name>A0A9X2PEL5_9HYPH</name>
<dbReference type="AlphaFoldDB" id="A0A9X2PEL5"/>
<sequence>MLRLPFTFRARAGQPEMPPNAPPEAKASRTQALVALIAGHRPRWTPRDYGALAREGYQRNAVAHRCVRLVAEAVGQVSFTLLEGGRELDAHPLGELLAQPNPRQSGTAFLEALAAHLMIAGNAYVEAVAIGGEVRELHVLRPDRMRVVPGGDGWAEAYEYTVGGRAVRFVQEGRGAGHVPPILHVALFNPLDDYYGAPPLEAAQIALDLHNAAGAWNKALLDNAARPSGALVYGGGTNLSDEQFDRLKEELEANFSGAANAGRPLLLEGGLDWRPLSLSPKDMDFLEAKNAAAREIALAFGVPPMMLGIPGDATYANYAEASRVLWRQTVLPLARRLGAELAGWLAPAYGAARLRLEPDLDAIEALGAEREALWRRVGEATFLTDDEKRQAVGYGTRE</sequence>
<reference evidence="1" key="1">
    <citation type="submission" date="2022-08" db="EMBL/GenBank/DDBJ databases">
        <authorList>
            <person name="Li F."/>
        </authorList>
    </citation>
    <scope>NUCLEOTIDE SEQUENCE</scope>
    <source>
        <strain evidence="1">MQZ15Z-1</strain>
    </source>
</reference>
<comment type="caution">
    <text evidence="1">The sequence shown here is derived from an EMBL/GenBank/DDBJ whole genome shotgun (WGS) entry which is preliminary data.</text>
</comment>
<protein>
    <submittedName>
        <fullName evidence="1">Phage portal protein</fullName>
    </submittedName>
</protein>
<dbReference type="Pfam" id="PF04860">
    <property type="entry name" value="Phage_portal"/>
    <property type="match status" value="1"/>
</dbReference>